<accession>A0A3D8VJ01</accession>
<protein>
    <recommendedName>
        <fullName evidence="5">DUF2884 family protein</fullName>
    </recommendedName>
</protein>
<proteinExistence type="predicted"/>
<dbReference type="PROSITE" id="PS51257">
    <property type="entry name" value="PROKAR_LIPOPROTEIN"/>
    <property type="match status" value="1"/>
</dbReference>
<evidence type="ECO:0000256" key="2">
    <source>
        <dbReference type="SAM" id="SignalP"/>
    </source>
</evidence>
<evidence type="ECO:0000313" key="3">
    <source>
        <dbReference type="EMBL" id="RDY69352.1"/>
    </source>
</evidence>
<gene>
    <name evidence="3" type="ORF">DX912_00845</name>
</gene>
<name>A0A3D8VJ01_9GAMM</name>
<feature type="compositionally biased region" description="Basic and acidic residues" evidence="1">
    <location>
        <begin position="201"/>
        <end position="211"/>
    </location>
</feature>
<keyword evidence="4" id="KW-1185">Reference proteome</keyword>
<comment type="caution">
    <text evidence="3">The sequence shown here is derived from an EMBL/GenBank/DDBJ whole genome shotgun (WGS) entry which is preliminary data.</text>
</comment>
<evidence type="ECO:0000256" key="1">
    <source>
        <dbReference type="SAM" id="MobiDB-lite"/>
    </source>
</evidence>
<evidence type="ECO:0000313" key="4">
    <source>
        <dbReference type="Proteomes" id="UP000256829"/>
    </source>
</evidence>
<organism evidence="3 4">
    <name type="scientific">Lysobacter soli</name>
    <dbReference type="NCBI Taxonomy" id="453783"/>
    <lineage>
        <taxon>Bacteria</taxon>
        <taxon>Pseudomonadati</taxon>
        <taxon>Pseudomonadota</taxon>
        <taxon>Gammaproteobacteria</taxon>
        <taxon>Lysobacterales</taxon>
        <taxon>Lysobacteraceae</taxon>
        <taxon>Lysobacter</taxon>
    </lineage>
</organism>
<feature type="compositionally biased region" description="Low complexity" evidence="1">
    <location>
        <begin position="212"/>
        <end position="231"/>
    </location>
</feature>
<sequence length="231" mass="23824">MFAMNLRLFALTAVLSSATLLSACDATTSSQPAAQKAADTGGVVSGAVQKALTQAKKEIAEGNVSVNNSGTGGKRVEISPKGDLLIDGDPVAVTPQQRTLLLEYRGRIIDVANAGVTIGMHSADLATQAVTQSIKSVFTGGSGDDIERNVEAQASKVEAAAMALCDALPAMMESQNRLAAAMPEFKPYANMTQADIDECRSDAKHRGEKVADSAASAAEEAAKAAEAPTKQ</sequence>
<evidence type="ECO:0008006" key="5">
    <source>
        <dbReference type="Google" id="ProtNLM"/>
    </source>
</evidence>
<keyword evidence="2" id="KW-0732">Signal</keyword>
<dbReference type="AlphaFoldDB" id="A0A3D8VJ01"/>
<dbReference type="EMBL" id="QTJR01000001">
    <property type="protein sequence ID" value="RDY69352.1"/>
    <property type="molecule type" value="Genomic_DNA"/>
</dbReference>
<feature type="signal peptide" evidence="2">
    <location>
        <begin position="1"/>
        <end position="23"/>
    </location>
</feature>
<feature type="region of interest" description="Disordered" evidence="1">
    <location>
        <begin position="201"/>
        <end position="231"/>
    </location>
</feature>
<reference evidence="3 4" key="1">
    <citation type="submission" date="2018-08" db="EMBL/GenBank/DDBJ databases">
        <title>Lysobacter soli KCTC 22011, whole genome shotgun sequence.</title>
        <authorList>
            <person name="Zhang X."/>
            <person name="Feng G."/>
            <person name="Zhu H."/>
        </authorList>
    </citation>
    <scope>NUCLEOTIDE SEQUENCE [LARGE SCALE GENOMIC DNA]</scope>
    <source>
        <strain evidence="3 4">KCTC 22011</strain>
    </source>
</reference>
<feature type="chain" id="PRO_5017734784" description="DUF2884 family protein" evidence="2">
    <location>
        <begin position="24"/>
        <end position="231"/>
    </location>
</feature>
<dbReference type="Proteomes" id="UP000256829">
    <property type="component" value="Unassembled WGS sequence"/>
</dbReference>